<keyword evidence="3" id="KW-1185">Reference proteome</keyword>
<dbReference type="AlphaFoldDB" id="A0A9P0GKV3"/>
<feature type="compositionally biased region" description="Low complexity" evidence="1">
    <location>
        <begin position="161"/>
        <end position="175"/>
    </location>
</feature>
<organism evidence="2 3">
    <name type="scientific">Psylliodes chrysocephalus</name>
    <dbReference type="NCBI Taxonomy" id="3402493"/>
    <lineage>
        <taxon>Eukaryota</taxon>
        <taxon>Metazoa</taxon>
        <taxon>Ecdysozoa</taxon>
        <taxon>Arthropoda</taxon>
        <taxon>Hexapoda</taxon>
        <taxon>Insecta</taxon>
        <taxon>Pterygota</taxon>
        <taxon>Neoptera</taxon>
        <taxon>Endopterygota</taxon>
        <taxon>Coleoptera</taxon>
        <taxon>Polyphaga</taxon>
        <taxon>Cucujiformia</taxon>
        <taxon>Chrysomeloidea</taxon>
        <taxon>Chrysomelidae</taxon>
        <taxon>Galerucinae</taxon>
        <taxon>Alticini</taxon>
        <taxon>Psylliodes</taxon>
    </lineage>
</organism>
<name>A0A9P0GKV3_9CUCU</name>
<evidence type="ECO:0000313" key="2">
    <source>
        <dbReference type="EMBL" id="CAH1114832.1"/>
    </source>
</evidence>
<dbReference type="EMBL" id="OV651820">
    <property type="protein sequence ID" value="CAH1114832.1"/>
    <property type="molecule type" value="Genomic_DNA"/>
</dbReference>
<evidence type="ECO:0000256" key="1">
    <source>
        <dbReference type="SAM" id="MobiDB-lite"/>
    </source>
</evidence>
<accession>A0A9P0GKV3</accession>
<gene>
    <name evidence="2" type="ORF">PSYICH_LOCUS14696</name>
</gene>
<dbReference type="GO" id="GO:0005198">
    <property type="term" value="F:structural molecule activity"/>
    <property type="evidence" value="ECO:0007669"/>
    <property type="project" value="InterPro"/>
</dbReference>
<dbReference type="InterPro" id="IPR003433">
    <property type="entry name" value="Capsid_VP4_densovirus"/>
</dbReference>
<sequence length="625" mass="69519">MWREVINNIKDRIPVLTFPFHKYLGPGNEINSEVPLDFDDYIALQHDLAYLNAESQRDIEVADLLAIRDFFTNFISDGNTHALAGVLGLSVKHIIEKYILKHQLYPYMAPITSTPKSSTHKGHKRYANIQQDISEQYKKHKASGGQTAWHDFMRQYYATTDKASTTSTTSRPTTSAPVEDPVLDSPSTSDQGSDIPLNLSPVDSMDVDNDLLHGQQGAGARAAQGATTKKVNIPRSIRLNAVTYNYRKSRIFYTYGYAFKNIITPITAKGDHVHLTTPLAVLPNDMVGFYMNPHELTTIWNHGQIKIKNLKVTVTPLGLRTAFDTGTTLSGTATSEHCAIGCYAVGLNQKIYATGQVYESAADTPMIPKATKAPNIENILQKYYGDIDLTEEGPMCMGVPRHVDMYACLRINSNNGVPGYSTHNEGVYQLDRYMNRFQFLSHIGEPIIEWNYTPSFGFLSCKDHDIPFAIGDTDTGYTQNILDKMPAQIVTSLTKNGVVKVKPSINTQNFESGNIKDLLGFSVDGSKVFAPHYANPKSPKMCVPNIYFGILPTPALNPSTDNTNFQNTAAYFAVDAEMVLEYDCDSVFPHQLPAHGESTEFVAFPARDKLRYEQIDPLGFETYGN</sequence>
<feature type="region of interest" description="Disordered" evidence="1">
    <location>
        <begin position="161"/>
        <end position="198"/>
    </location>
</feature>
<evidence type="ECO:0008006" key="4">
    <source>
        <dbReference type="Google" id="ProtNLM"/>
    </source>
</evidence>
<dbReference type="InterPro" id="IPR016184">
    <property type="entry name" value="Capsid/spike_ssDNA_virus"/>
</dbReference>
<dbReference type="SUPFAM" id="SSF88645">
    <property type="entry name" value="ssDNA viruses"/>
    <property type="match status" value="1"/>
</dbReference>
<protein>
    <recommendedName>
        <fullName evidence="4">Capsid protein</fullName>
    </recommendedName>
</protein>
<dbReference type="OrthoDB" id="6772843at2759"/>
<dbReference type="Pfam" id="PF02336">
    <property type="entry name" value="Denso_VP4"/>
    <property type="match status" value="1"/>
</dbReference>
<evidence type="ECO:0000313" key="3">
    <source>
        <dbReference type="Proteomes" id="UP001153636"/>
    </source>
</evidence>
<dbReference type="Proteomes" id="UP001153636">
    <property type="component" value="Chromosome 8"/>
</dbReference>
<reference evidence="2" key="1">
    <citation type="submission" date="2022-01" db="EMBL/GenBank/DDBJ databases">
        <authorList>
            <person name="King R."/>
        </authorList>
    </citation>
    <scope>NUCLEOTIDE SEQUENCE</scope>
</reference>
<proteinExistence type="predicted"/>